<dbReference type="RefSeq" id="WP_271194341.1">
    <property type="nucleotide sequence ID" value="NZ_BSFN01000002.1"/>
</dbReference>
<feature type="signal peptide" evidence="2">
    <location>
        <begin position="1"/>
        <end position="20"/>
    </location>
</feature>
<sequence length="158" mass="15184">MRATVATALLVSLAAGTAHAAPETVLALQAANVPLTSSQAHQLSAYSGQTLATALGNLAKQSPANAVAITSAVIPAHPELAGPFVTALVTAVPDQFSEILEAAIAAAPDQAAELASLVSDLQPTAAGDSSPSFGDSGTGVPGTSNAGTGSNPGTASAS</sequence>
<name>A0A9W6K3C6_9PSED</name>
<protein>
    <recommendedName>
        <fullName evidence="5">Secreted protein</fullName>
    </recommendedName>
</protein>
<keyword evidence="4" id="KW-1185">Reference proteome</keyword>
<evidence type="ECO:0000256" key="2">
    <source>
        <dbReference type="SAM" id="SignalP"/>
    </source>
</evidence>
<evidence type="ECO:0000313" key="4">
    <source>
        <dbReference type="Proteomes" id="UP001143328"/>
    </source>
</evidence>
<evidence type="ECO:0000256" key="1">
    <source>
        <dbReference type="SAM" id="MobiDB-lite"/>
    </source>
</evidence>
<reference evidence="3" key="2">
    <citation type="submission" date="2023-01" db="EMBL/GenBank/DDBJ databases">
        <authorList>
            <person name="Sun Q."/>
            <person name="Evtushenko L."/>
        </authorList>
    </citation>
    <scope>NUCLEOTIDE SEQUENCE</scope>
    <source>
        <strain evidence="3">VKM B-2935</strain>
    </source>
</reference>
<dbReference type="EMBL" id="BSFN01000002">
    <property type="protein sequence ID" value="GLK88117.1"/>
    <property type="molecule type" value="Genomic_DNA"/>
</dbReference>
<keyword evidence="2" id="KW-0732">Signal</keyword>
<organism evidence="3 4">
    <name type="scientific">Pseudomonas turukhanskensis</name>
    <dbReference type="NCBI Taxonomy" id="1806536"/>
    <lineage>
        <taxon>Bacteria</taxon>
        <taxon>Pseudomonadati</taxon>
        <taxon>Pseudomonadota</taxon>
        <taxon>Gammaproteobacteria</taxon>
        <taxon>Pseudomonadales</taxon>
        <taxon>Pseudomonadaceae</taxon>
        <taxon>Pseudomonas</taxon>
    </lineage>
</organism>
<dbReference type="Proteomes" id="UP001143328">
    <property type="component" value="Unassembled WGS sequence"/>
</dbReference>
<feature type="region of interest" description="Disordered" evidence="1">
    <location>
        <begin position="122"/>
        <end position="158"/>
    </location>
</feature>
<evidence type="ECO:0008006" key="5">
    <source>
        <dbReference type="Google" id="ProtNLM"/>
    </source>
</evidence>
<evidence type="ECO:0000313" key="3">
    <source>
        <dbReference type="EMBL" id="GLK88117.1"/>
    </source>
</evidence>
<reference evidence="3" key="1">
    <citation type="journal article" date="2014" name="Int. J. Syst. Evol. Microbiol.">
        <title>Complete genome sequence of Corynebacterium casei LMG S-19264T (=DSM 44701T), isolated from a smear-ripened cheese.</title>
        <authorList>
            <consortium name="US DOE Joint Genome Institute (JGI-PGF)"/>
            <person name="Walter F."/>
            <person name="Albersmeier A."/>
            <person name="Kalinowski J."/>
            <person name="Ruckert C."/>
        </authorList>
    </citation>
    <scope>NUCLEOTIDE SEQUENCE</scope>
    <source>
        <strain evidence="3">VKM B-2935</strain>
    </source>
</reference>
<proteinExistence type="predicted"/>
<accession>A0A9W6K3C6</accession>
<dbReference type="AlphaFoldDB" id="A0A9W6K3C6"/>
<feature type="chain" id="PRO_5040784705" description="Secreted protein" evidence="2">
    <location>
        <begin position="21"/>
        <end position="158"/>
    </location>
</feature>
<comment type="caution">
    <text evidence="3">The sequence shown here is derived from an EMBL/GenBank/DDBJ whole genome shotgun (WGS) entry which is preliminary data.</text>
</comment>
<gene>
    <name evidence="3" type="ORF">GCM10017655_11790</name>
</gene>